<dbReference type="GO" id="GO:0000287">
    <property type="term" value="F:magnesium ion binding"/>
    <property type="evidence" value="ECO:0007669"/>
    <property type="project" value="TreeGrafter"/>
</dbReference>
<dbReference type="Proteomes" id="UP000003812">
    <property type="component" value="Unassembled WGS sequence"/>
</dbReference>
<evidence type="ECO:0000313" key="1">
    <source>
        <dbReference type="EMBL" id="EFQ54267.1"/>
    </source>
</evidence>
<dbReference type="AlphaFoldDB" id="E3CFZ8"/>
<dbReference type="PANTHER" id="PTHR10000">
    <property type="entry name" value="PHOSPHOSERINE PHOSPHATASE"/>
    <property type="match status" value="1"/>
</dbReference>
<reference evidence="1 2" key="1">
    <citation type="submission" date="2010-10" db="EMBL/GenBank/DDBJ databases">
        <authorList>
            <person name="Durkin A.S."/>
            <person name="Madupu R."/>
            <person name="Torralba M."/>
            <person name="Gillis M."/>
            <person name="Methe B."/>
            <person name="Sutton G."/>
            <person name="Nelson K.E."/>
        </authorList>
    </citation>
    <scope>NUCLEOTIDE SEQUENCE [LARGE SCALE GENOMIC DNA]</scope>
    <source>
        <strain evidence="1 2">F0405</strain>
    </source>
</reference>
<dbReference type="NCBIfam" id="TIGR01484">
    <property type="entry name" value="HAD-SF-IIB"/>
    <property type="match status" value="1"/>
</dbReference>
<dbReference type="InterPro" id="IPR023292">
    <property type="entry name" value="NTP_PyroPHydrolase-like_dom_sf"/>
</dbReference>
<dbReference type="SFLD" id="SFLDS00003">
    <property type="entry name" value="Haloacid_Dehalogenase"/>
    <property type="match status" value="1"/>
</dbReference>
<accession>E3CFZ8</accession>
<evidence type="ECO:0000313" key="2">
    <source>
        <dbReference type="Proteomes" id="UP000003812"/>
    </source>
</evidence>
<dbReference type="EMBL" id="AEKM01000016">
    <property type="protein sequence ID" value="EFQ54267.1"/>
    <property type="molecule type" value="Genomic_DNA"/>
</dbReference>
<dbReference type="InterPro" id="IPR000150">
    <property type="entry name" value="Cof"/>
</dbReference>
<dbReference type="Gene3D" id="3.40.50.1000">
    <property type="entry name" value="HAD superfamily/HAD-like"/>
    <property type="match status" value="1"/>
</dbReference>
<dbReference type="InterPro" id="IPR036412">
    <property type="entry name" value="HAD-like_sf"/>
</dbReference>
<dbReference type="NCBIfam" id="TIGR00099">
    <property type="entry name" value="Cof-subfamily"/>
    <property type="match status" value="1"/>
</dbReference>
<dbReference type="SFLD" id="SFLDG01140">
    <property type="entry name" value="C2.B:_Phosphomannomutase_and_P"/>
    <property type="match status" value="1"/>
</dbReference>
<dbReference type="Gene3D" id="3.30.1240.10">
    <property type="match status" value="1"/>
</dbReference>
<dbReference type="SUPFAM" id="SSF56784">
    <property type="entry name" value="HAD-like"/>
    <property type="match status" value="1"/>
</dbReference>
<keyword evidence="1" id="KW-0378">Hydrolase</keyword>
<dbReference type="InterPro" id="IPR023214">
    <property type="entry name" value="HAD_sf"/>
</dbReference>
<gene>
    <name evidence="1" type="ORF">HMPREF9626_0445</name>
</gene>
<organism evidence="1 2">
    <name type="scientific">Streptococcus parasanguinis F0405</name>
    <dbReference type="NCBI Taxonomy" id="905067"/>
    <lineage>
        <taxon>Bacteria</taxon>
        <taxon>Bacillati</taxon>
        <taxon>Bacillota</taxon>
        <taxon>Bacilli</taxon>
        <taxon>Lactobacillales</taxon>
        <taxon>Streptococcaceae</taxon>
        <taxon>Streptococcus</taxon>
    </lineage>
</organism>
<dbReference type="InterPro" id="IPR006379">
    <property type="entry name" value="HAD-SF_hydro_IIB"/>
</dbReference>
<dbReference type="GO" id="GO:0005829">
    <property type="term" value="C:cytosol"/>
    <property type="evidence" value="ECO:0007669"/>
    <property type="project" value="TreeGrafter"/>
</dbReference>
<dbReference type="PROSITE" id="PS01228">
    <property type="entry name" value="COF_1"/>
    <property type="match status" value="1"/>
</dbReference>
<dbReference type="InterPro" id="IPR021130">
    <property type="entry name" value="PRib-ATP_PPHydrolase-like"/>
</dbReference>
<dbReference type="GO" id="GO:0016791">
    <property type="term" value="F:phosphatase activity"/>
    <property type="evidence" value="ECO:0007669"/>
    <property type="project" value="TreeGrafter"/>
</dbReference>
<dbReference type="Gene3D" id="1.10.3420.10">
    <property type="entry name" value="putative ntp pyrophosphohydrolase like domain"/>
    <property type="match status" value="1"/>
</dbReference>
<proteinExistence type="predicted"/>
<name>E3CFZ8_STRPA</name>
<dbReference type="Pfam" id="PF08282">
    <property type="entry name" value="Hydrolase_3"/>
    <property type="match status" value="1"/>
</dbReference>
<dbReference type="PROSITE" id="PS01229">
    <property type="entry name" value="COF_2"/>
    <property type="match status" value="1"/>
</dbReference>
<dbReference type="PANTHER" id="PTHR10000:SF25">
    <property type="entry name" value="PHOSPHATASE YKRA-RELATED"/>
    <property type="match status" value="1"/>
</dbReference>
<protein>
    <submittedName>
        <fullName evidence="1">Cof-like hydrolase</fullName>
    </submittedName>
</protein>
<sequence>MEIKAVFFDIDGTLVNDSRAVLKSTEKAIQSLKEEGIYVGLATGRGPAFVKPFMERYGFDFAVTYNGQYILTKDRVLFTSPIDKKSLHQLIDYAREHRKEIALGTKDGVFGSRIMSFGMSPISTWSSRFVPRKMARTVSRGFNKVVSKVVPQDQDTLYALAQEPIYQVLILSSPEETAKIEKEFPDLKFTRSSPFAADVLNPGISKLEGIRIVGQEFGFDIDEVMAFGDSDNDLEMLSGVGLSIAMGNGTTSVKAIAKHTTTSNGKDGIQKALQHFGILSEKELFLSKDDHFNKVKTFHGVMDGETQEKPVVWQPQDALYRTMFKQEELVEFVRAASTSEEEFDRSVAALHEALDKAADKVRSKHPAEISMVGQVDALIDTLYLTYGSFVLMGVDPEEVFEIVHRANMGKIFPDGKAHFDPVTHKILKPDDWEEKYAPEPAIKKELDRQLKAYEKHAKQKEAKKTTKKVWNLCSKLFLSYMVLSLSRTTSKSTLAWRRIYSEEDPTINRSKALSPVAPTIIRSTPSLLGISLAKRTFGFPISTTVTTF</sequence>
<comment type="caution">
    <text evidence="1">The sequence shown here is derived from an EMBL/GenBank/DDBJ whole genome shotgun (WGS) entry which is preliminary data.</text>
</comment>
<dbReference type="Pfam" id="PF01503">
    <property type="entry name" value="PRA-PH"/>
    <property type="match status" value="1"/>
</dbReference>